<evidence type="ECO:0000313" key="10">
    <source>
        <dbReference type="Proteomes" id="UP001164803"/>
    </source>
</evidence>
<dbReference type="EMBL" id="CP104064">
    <property type="protein sequence ID" value="WAH38394.1"/>
    <property type="molecule type" value="Genomic_DNA"/>
</dbReference>
<feature type="transmembrane region" description="Helical" evidence="7">
    <location>
        <begin position="135"/>
        <end position="155"/>
    </location>
</feature>
<dbReference type="InterPro" id="IPR051788">
    <property type="entry name" value="MFS_Transporter"/>
</dbReference>
<name>A0ABY6Z6J2_9BACL</name>
<dbReference type="RefSeq" id="WP_268045960.1">
    <property type="nucleotide sequence ID" value="NZ_CP104064.1"/>
</dbReference>
<dbReference type="InterPro" id="IPR011701">
    <property type="entry name" value="MFS"/>
</dbReference>
<feature type="transmembrane region" description="Helical" evidence="7">
    <location>
        <begin position="208"/>
        <end position="230"/>
    </location>
</feature>
<comment type="similarity">
    <text evidence="2">Belongs to the major facilitator superfamily.</text>
</comment>
<dbReference type="InterPro" id="IPR036259">
    <property type="entry name" value="MFS_trans_sf"/>
</dbReference>
<keyword evidence="4 7" id="KW-0812">Transmembrane</keyword>
<evidence type="ECO:0000259" key="8">
    <source>
        <dbReference type="PROSITE" id="PS50850"/>
    </source>
</evidence>
<accession>A0ABY6Z6J2</accession>
<evidence type="ECO:0000256" key="3">
    <source>
        <dbReference type="ARBA" id="ARBA00022448"/>
    </source>
</evidence>
<dbReference type="PROSITE" id="PS50850">
    <property type="entry name" value="MFS"/>
    <property type="match status" value="1"/>
</dbReference>
<dbReference type="PANTHER" id="PTHR23514">
    <property type="entry name" value="BYPASS OF STOP CODON PROTEIN 6"/>
    <property type="match status" value="1"/>
</dbReference>
<gene>
    <name evidence="9" type="ORF">NZD86_07920</name>
</gene>
<feature type="transmembrane region" description="Helical" evidence="7">
    <location>
        <begin position="359"/>
        <end position="378"/>
    </location>
</feature>
<dbReference type="Gene3D" id="1.20.1250.20">
    <property type="entry name" value="MFS general substrate transporter like domains"/>
    <property type="match status" value="2"/>
</dbReference>
<feature type="transmembrane region" description="Helical" evidence="7">
    <location>
        <begin position="44"/>
        <end position="66"/>
    </location>
</feature>
<evidence type="ECO:0000256" key="6">
    <source>
        <dbReference type="ARBA" id="ARBA00023136"/>
    </source>
</evidence>
<feature type="transmembrane region" description="Helical" evidence="7">
    <location>
        <begin position="270"/>
        <end position="292"/>
    </location>
</feature>
<reference evidence="9" key="1">
    <citation type="submission" date="2022-08" db="EMBL/GenBank/DDBJ databases">
        <title>Alicyclobacillus dauci DSM2870, complete genome.</title>
        <authorList>
            <person name="Wang Q."/>
            <person name="Cai R."/>
            <person name="Wang Z."/>
        </authorList>
    </citation>
    <scope>NUCLEOTIDE SEQUENCE</scope>
    <source>
        <strain evidence="9">DSM 28700</strain>
    </source>
</reference>
<keyword evidence="3" id="KW-0813">Transport</keyword>
<protein>
    <submittedName>
        <fullName evidence="9">MFS transporter</fullName>
    </submittedName>
</protein>
<proteinExistence type="inferred from homology"/>
<evidence type="ECO:0000256" key="1">
    <source>
        <dbReference type="ARBA" id="ARBA00004651"/>
    </source>
</evidence>
<dbReference type="Proteomes" id="UP001164803">
    <property type="component" value="Chromosome"/>
</dbReference>
<evidence type="ECO:0000313" key="9">
    <source>
        <dbReference type="EMBL" id="WAH38394.1"/>
    </source>
</evidence>
<dbReference type="Pfam" id="PF07690">
    <property type="entry name" value="MFS_1"/>
    <property type="match status" value="1"/>
</dbReference>
<dbReference type="PANTHER" id="PTHR23514:SF3">
    <property type="entry name" value="BYPASS OF STOP CODON PROTEIN 6"/>
    <property type="match status" value="1"/>
</dbReference>
<feature type="transmembrane region" description="Helical" evidence="7">
    <location>
        <begin position="97"/>
        <end position="123"/>
    </location>
</feature>
<feature type="transmembrane region" description="Helical" evidence="7">
    <location>
        <begin position="73"/>
        <end position="91"/>
    </location>
</feature>
<sequence length="398" mass="42801">MKHFRFAFVFALWTMVLYGAIDAMRSATGPLLQAQTHITYAELGLLFAANSIGYLLGSLPSGFVIHQVGLKRTVLFGSVAMGAMLVVVPLAKVYVLLWIGFFLLGLAMGWLEIGVNAVVPAVAESSRAESSGFNLLHGFYGVGATIFPAVVIWIATRSGHWSTPYFAVGLLCIATVAATIRYQFPALTAPEPHNANEPKDHGAMSSPLMYVLLLAIMLYVVAEGGTAAWLPTYLVHADHMSVTRSSWYLTGFYLIFTFGRLSGPLWVHRLGSYGSITWSSIFSLILFAIALLDSNGPLLFVLSGFGFAVTFPTIVHIASQAFDKETGRVLGLLFTCAGIGGIFVSWIIGIVATATSIEVAFWLIPVSLMLVLIATSVAKGLEKTRHRMASATVPPANS</sequence>
<keyword evidence="5 7" id="KW-1133">Transmembrane helix</keyword>
<feature type="transmembrane region" description="Helical" evidence="7">
    <location>
        <begin position="330"/>
        <end position="353"/>
    </location>
</feature>
<feature type="transmembrane region" description="Helical" evidence="7">
    <location>
        <begin position="161"/>
        <end position="180"/>
    </location>
</feature>
<evidence type="ECO:0000256" key="4">
    <source>
        <dbReference type="ARBA" id="ARBA00022692"/>
    </source>
</evidence>
<comment type="subcellular location">
    <subcellularLocation>
        <location evidence="1">Cell membrane</location>
        <topology evidence="1">Multi-pass membrane protein</topology>
    </subcellularLocation>
</comment>
<organism evidence="9 10">
    <name type="scientific">Alicyclobacillus dauci</name>
    <dbReference type="NCBI Taxonomy" id="1475485"/>
    <lineage>
        <taxon>Bacteria</taxon>
        <taxon>Bacillati</taxon>
        <taxon>Bacillota</taxon>
        <taxon>Bacilli</taxon>
        <taxon>Bacillales</taxon>
        <taxon>Alicyclobacillaceae</taxon>
        <taxon>Alicyclobacillus</taxon>
    </lineage>
</organism>
<dbReference type="SUPFAM" id="SSF103473">
    <property type="entry name" value="MFS general substrate transporter"/>
    <property type="match status" value="1"/>
</dbReference>
<feature type="domain" description="Major facilitator superfamily (MFS) profile" evidence="8">
    <location>
        <begin position="1"/>
        <end position="383"/>
    </location>
</feature>
<evidence type="ECO:0000256" key="7">
    <source>
        <dbReference type="SAM" id="Phobius"/>
    </source>
</evidence>
<feature type="transmembrane region" description="Helical" evidence="7">
    <location>
        <begin position="245"/>
        <end position="263"/>
    </location>
</feature>
<dbReference type="InterPro" id="IPR020846">
    <property type="entry name" value="MFS_dom"/>
</dbReference>
<keyword evidence="10" id="KW-1185">Reference proteome</keyword>
<evidence type="ECO:0000256" key="2">
    <source>
        <dbReference type="ARBA" id="ARBA00008335"/>
    </source>
</evidence>
<keyword evidence="6 7" id="KW-0472">Membrane</keyword>
<feature type="transmembrane region" description="Helical" evidence="7">
    <location>
        <begin position="298"/>
        <end position="318"/>
    </location>
</feature>
<evidence type="ECO:0000256" key="5">
    <source>
        <dbReference type="ARBA" id="ARBA00022989"/>
    </source>
</evidence>